<protein>
    <submittedName>
        <fullName evidence="2">YbbR-like protein</fullName>
    </submittedName>
</protein>
<dbReference type="Pfam" id="PF07949">
    <property type="entry name" value="YbbR"/>
    <property type="match status" value="3"/>
</dbReference>
<dbReference type="PANTHER" id="PTHR37804">
    <property type="entry name" value="CDAA REGULATORY PROTEIN CDAR"/>
    <property type="match status" value="1"/>
</dbReference>
<name>A0AAC9RRE1_9CLOT</name>
<reference evidence="1 3" key="1">
    <citation type="submission" date="2016-10" db="EMBL/GenBank/DDBJ databases">
        <title>Complete Genome Sequence of Acetogen Clostridium formicoaceticum ATCC 27076.</title>
        <authorList>
            <person name="Bao T."/>
            <person name="Cheng C."/>
            <person name="Zhao J."/>
            <person name="Yang S.-T."/>
            <person name="Wang J."/>
            <person name="Wang M."/>
        </authorList>
    </citation>
    <scope>NUCLEOTIDE SEQUENCE [LARGE SCALE GENOMIC DNA]</scope>
    <source>
        <strain evidence="1 3">ATCC 27076</strain>
    </source>
</reference>
<dbReference type="Gene3D" id="2.170.120.40">
    <property type="entry name" value="YbbR-like domain"/>
    <property type="match status" value="2"/>
</dbReference>
<evidence type="ECO:0000313" key="1">
    <source>
        <dbReference type="EMBL" id="AOY75020.1"/>
    </source>
</evidence>
<evidence type="ECO:0000313" key="3">
    <source>
        <dbReference type="Proteomes" id="UP000177894"/>
    </source>
</evidence>
<dbReference type="InterPro" id="IPR012505">
    <property type="entry name" value="YbbR"/>
</dbReference>
<keyword evidence="3" id="KW-1185">Reference proteome</keyword>
<dbReference type="Proteomes" id="UP000177894">
    <property type="component" value="Chromosome"/>
</dbReference>
<evidence type="ECO:0000313" key="4">
    <source>
        <dbReference type="Proteomes" id="UP000192478"/>
    </source>
</evidence>
<dbReference type="RefSeq" id="WP_070964156.1">
    <property type="nucleotide sequence ID" value="NZ_CP017603.1"/>
</dbReference>
<proteinExistence type="predicted"/>
<dbReference type="EMBL" id="CP017603">
    <property type="protein sequence ID" value="AOY75020.1"/>
    <property type="molecule type" value="Genomic_DNA"/>
</dbReference>
<gene>
    <name evidence="1" type="ORF">BJL90_03020</name>
    <name evidence="2" type="ORF">CLFO_38450</name>
</gene>
<dbReference type="EMBL" id="CP020559">
    <property type="protein sequence ID" value="ARE89438.1"/>
    <property type="molecule type" value="Genomic_DNA"/>
</dbReference>
<accession>A0AAC9RRE1</accession>
<dbReference type="InterPro" id="IPR053154">
    <property type="entry name" value="c-di-AMP_regulator"/>
</dbReference>
<reference evidence="2 4" key="2">
    <citation type="submission" date="2017-03" db="EMBL/GenBank/DDBJ databases">
        <title>Complete sequence of Clostridium formicaceticum DSM 92.</title>
        <authorList>
            <person name="Poehlein A."/>
            <person name="Karl M."/>
            <person name="Bengelsdorf F.R."/>
            <person name="Duerre P."/>
            <person name="Daniel R."/>
        </authorList>
    </citation>
    <scope>NUCLEOTIDE SEQUENCE [LARGE SCALE GENOMIC DNA]</scope>
    <source>
        <strain evidence="2 4">DSM 92</strain>
    </source>
</reference>
<dbReference type="PANTHER" id="PTHR37804:SF1">
    <property type="entry name" value="CDAA REGULATORY PROTEIN CDAR"/>
    <property type="match status" value="1"/>
</dbReference>
<evidence type="ECO:0000313" key="2">
    <source>
        <dbReference type="EMBL" id="ARE89438.1"/>
    </source>
</evidence>
<dbReference type="KEGG" id="cfm:BJL90_03020"/>
<sequence length="409" mass="45970">MNIFKRKNLMAKIVSILFALTIWVYVMSEINPRITRDEQNIPVEFVNVEEMRQNGLVIKGDIDYTIRVRITGRRDEVYRIARNQIKATADLLGYRAGINNIPVEIVVPGEVDTDYNPKFIRVELEEIVSKQKPVNVAVEGTPRGGHVLGNIAYEPTVVWVEGPESLVNAVEVVEASIKLSEEFQNVESQFPLRPLNSRGEEVQGVSITPVYANVTLPIDQLKTIEVNPNIEATPAENYEISNISVSPNRITIRGQQEIMNTIDVIETEKVTINNITESMTRTVALNLPEGVTAVDTTEVSITVNVEEIKEVVFQIAREQIDFKNLSDGLTLDTSGIPDVLQVKILGNETLTESISKEDINIVIDMEGLDENEYTIEPIIELPFLVQRRARRIELVPKTVNIKVISQENQ</sequence>
<organism evidence="2 4">
    <name type="scientific">Clostridium formicaceticum</name>
    <dbReference type="NCBI Taxonomy" id="1497"/>
    <lineage>
        <taxon>Bacteria</taxon>
        <taxon>Bacillati</taxon>
        <taxon>Bacillota</taxon>
        <taxon>Clostridia</taxon>
        <taxon>Eubacteriales</taxon>
        <taxon>Clostridiaceae</taxon>
        <taxon>Clostridium</taxon>
    </lineage>
</organism>
<dbReference type="Proteomes" id="UP000192478">
    <property type="component" value="Chromosome"/>
</dbReference>
<dbReference type="Gene3D" id="2.170.120.30">
    <property type="match status" value="2"/>
</dbReference>
<dbReference type="AlphaFoldDB" id="A0AAC9RRE1"/>